<dbReference type="PIRSF" id="PIRSF500217">
    <property type="entry name" value="AlgI"/>
    <property type="match status" value="1"/>
</dbReference>
<evidence type="ECO:0000256" key="12">
    <source>
        <dbReference type="ARBA" id="ARBA00031030"/>
    </source>
</evidence>
<evidence type="ECO:0000256" key="3">
    <source>
        <dbReference type="ARBA" id="ARBA00010323"/>
    </source>
</evidence>
<feature type="transmembrane region" description="Helical" evidence="14">
    <location>
        <begin position="28"/>
        <end position="43"/>
    </location>
</feature>
<keyword evidence="5 13" id="KW-1003">Cell membrane</keyword>
<proteinExistence type="inferred from homology"/>
<comment type="pathway">
    <text evidence="2">Glycan biosynthesis; alginate biosynthesis.</text>
</comment>
<gene>
    <name evidence="15" type="ORF">GXW78_14305</name>
</gene>
<feature type="transmembrane region" description="Helical" evidence="14">
    <location>
        <begin position="409"/>
        <end position="428"/>
    </location>
</feature>
<keyword evidence="11 13" id="KW-0012">Acyltransferase</keyword>
<keyword evidence="8" id="KW-0016">Alginate biosynthesis</keyword>
<evidence type="ECO:0000256" key="4">
    <source>
        <dbReference type="ARBA" id="ARBA00016084"/>
    </source>
</evidence>
<feature type="transmembrane region" description="Helical" evidence="14">
    <location>
        <begin position="448"/>
        <end position="471"/>
    </location>
</feature>
<comment type="subcellular location">
    <subcellularLocation>
        <location evidence="1">Cell membrane</location>
        <topology evidence="1">Multi-pass membrane protein</topology>
    </subcellularLocation>
</comment>
<dbReference type="InterPro" id="IPR051085">
    <property type="entry name" value="MB_O-acyltransferase"/>
</dbReference>
<dbReference type="PANTHER" id="PTHR13285:SF23">
    <property type="entry name" value="TEICHOIC ACID D-ALANYLTRANSFERASE"/>
    <property type="match status" value="1"/>
</dbReference>
<feature type="transmembrane region" description="Helical" evidence="14">
    <location>
        <begin position="6"/>
        <end position="23"/>
    </location>
</feature>
<feature type="transmembrane region" description="Helical" evidence="14">
    <location>
        <begin position="379"/>
        <end position="397"/>
    </location>
</feature>
<dbReference type="PIRSF" id="PIRSF016636">
    <property type="entry name" value="AlgI_DltB"/>
    <property type="match status" value="1"/>
</dbReference>
<evidence type="ECO:0000256" key="10">
    <source>
        <dbReference type="ARBA" id="ARBA00023136"/>
    </source>
</evidence>
<evidence type="ECO:0000256" key="9">
    <source>
        <dbReference type="ARBA" id="ARBA00022989"/>
    </source>
</evidence>
<evidence type="ECO:0000256" key="13">
    <source>
        <dbReference type="PIRNR" id="PIRNR016636"/>
    </source>
</evidence>
<dbReference type="EMBL" id="JAAEDI010000014">
    <property type="protein sequence ID" value="MBR0650841.1"/>
    <property type="molecule type" value="Genomic_DNA"/>
</dbReference>
<evidence type="ECO:0000256" key="1">
    <source>
        <dbReference type="ARBA" id="ARBA00004651"/>
    </source>
</evidence>
<organism evidence="15 16">
    <name type="scientific">Neoroseomonas terrae</name>
    <dbReference type="NCBI Taxonomy" id="424799"/>
    <lineage>
        <taxon>Bacteria</taxon>
        <taxon>Pseudomonadati</taxon>
        <taxon>Pseudomonadota</taxon>
        <taxon>Alphaproteobacteria</taxon>
        <taxon>Acetobacterales</taxon>
        <taxon>Acetobacteraceae</taxon>
        <taxon>Neoroseomonas</taxon>
    </lineage>
</organism>
<dbReference type="Proteomes" id="UP000698752">
    <property type="component" value="Unassembled WGS sequence"/>
</dbReference>
<dbReference type="InterPro" id="IPR028362">
    <property type="entry name" value="AlgI"/>
</dbReference>
<keyword evidence="7 14" id="KW-0812">Transmembrane</keyword>
<evidence type="ECO:0000256" key="2">
    <source>
        <dbReference type="ARBA" id="ARBA00005182"/>
    </source>
</evidence>
<keyword evidence="16" id="KW-1185">Reference proteome</keyword>
<evidence type="ECO:0000256" key="7">
    <source>
        <dbReference type="ARBA" id="ARBA00022692"/>
    </source>
</evidence>
<comment type="similarity">
    <text evidence="3 13">Belongs to the membrane-bound acyltransferase family.</text>
</comment>
<sequence length="473" mass="53464">MVFSSAIFLFFFLPLFFLCYFTVKIDKIRNYIIIVFSLIFYGWGEPWFVLVLLLSLALNWTAAIYIDREERRNRLIATIVAVALNLLLLASFKYGDFIVQNINAVLLPVLGVSIKQPNLPLPLGISFFTFHCLSYIIDVYRRRFRANRRPSEIALYIVLFPQLVAGPIVRYKTIARQLRSRRHTLGRASIGARIFIIGLAQKILIADQVAILVETVFDRTSAPSMLEAWTGLLAYTVQIYFDFCGYSNMAVGLGFILGFSLPRNFRLPYTALSITDFWRRWHISLSSWLRDYLYIPLGGSRGSSAQLYRNLILVFLLCGLWHGANWTFVLWGAWHGAFLVIERMGLNRVLGRLPVALRWAYTILAVMGGWVLFRAHDVGGAAAMYAGLLGWNGIGAMRLQVHLALEPGVMLALAAGWAFATMPAWGPALRRLAVPGLARLRATVDTAWTFGLLILSLLYAAAGTYSPFLYFRF</sequence>
<dbReference type="Pfam" id="PF03062">
    <property type="entry name" value="MBOAT"/>
    <property type="match status" value="1"/>
</dbReference>
<name>A0ABS5EII6_9PROT</name>
<comment type="caution">
    <text evidence="15">The sequence shown here is derived from an EMBL/GenBank/DDBJ whole genome shotgun (WGS) entry which is preliminary data.</text>
</comment>
<keyword evidence="10 13" id="KW-0472">Membrane</keyword>
<evidence type="ECO:0000313" key="16">
    <source>
        <dbReference type="Proteomes" id="UP000698752"/>
    </source>
</evidence>
<dbReference type="InterPro" id="IPR004299">
    <property type="entry name" value="MBOAT_fam"/>
</dbReference>
<evidence type="ECO:0000256" key="11">
    <source>
        <dbReference type="ARBA" id="ARBA00023315"/>
    </source>
</evidence>
<feature type="transmembrane region" description="Helical" evidence="14">
    <location>
        <begin position="153"/>
        <end position="171"/>
    </location>
</feature>
<evidence type="ECO:0000256" key="8">
    <source>
        <dbReference type="ARBA" id="ARBA00022841"/>
    </source>
</evidence>
<protein>
    <recommendedName>
        <fullName evidence="4">Probable alginate O-acetylase AlgI</fullName>
    </recommendedName>
    <alternativeName>
        <fullName evidence="12">Alginate biosynthesis protein AlgI</fullName>
    </alternativeName>
</protein>
<feature type="transmembrane region" description="Helical" evidence="14">
    <location>
        <begin position="75"/>
        <end position="92"/>
    </location>
</feature>
<feature type="transmembrane region" description="Helical" evidence="14">
    <location>
        <begin position="311"/>
        <end position="334"/>
    </location>
</feature>
<evidence type="ECO:0000256" key="6">
    <source>
        <dbReference type="ARBA" id="ARBA00022679"/>
    </source>
</evidence>
<feature type="transmembrane region" description="Helical" evidence="14">
    <location>
        <begin position="355"/>
        <end position="373"/>
    </location>
</feature>
<dbReference type="PANTHER" id="PTHR13285">
    <property type="entry name" value="ACYLTRANSFERASE"/>
    <property type="match status" value="1"/>
</dbReference>
<feature type="transmembrane region" description="Helical" evidence="14">
    <location>
        <begin position="237"/>
        <end position="261"/>
    </location>
</feature>
<evidence type="ECO:0000256" key="5">
    <source>
        <dbReference type="ARBA" id="ARBA00022475"/>
    </source>
</evidence>
<feature type="transmembrane region" description="Helical" evidence="14">
    <location>
        <begin position="192"/>
        <end position="217"/>
    </location>
</feature>
<evidence type="ECO:0000313" key="15">
    <source>
        <dbReference type="EMBL" id="MBR0650841.1"/>
    </source>
</evidence>
<keyword evidence="9 14" id="KW-1133">Transmembrane helix</keyword>
<feature type="transmembrane region" description="Helical" evidence="14">
    <location>
        <begin position="98"/>
        <end position="114"/>
    </location>
</feature>
<dbReference type="RefSeq" id="WP_211869506.1">
    <property type="nucleotide sequence ID" value="NZ_JAAEDI010000014.1"/>
</dbReference>
<evidence type="ECO:0000256" key="14">
    <source>
        <dbReference type="SAM" id="Phobius"/>
    </source>
</evidence>
<reference evidence="16" key="1">
    <citation type="journal article" date="2021" name="Syst. Appl. Microbiol.">
        <title>Roseomonas hellenica sp. nov., isolated from roots of wild-growing Alkanna tinctoria.</title>
        <authorList>
            <person name="Rat A."/>
            <person name="Naranjo H.D."/>
            <person name="Lebbe L."/>
            <person name="Cnockaert M."/>
            <person name="Krigas N."/>
            <person name="Grigoriadou K."/>
            <person name="Maloupa E."/>
            <person name="Willems A."/>
        </authorList>
    </citation>
    <scope>NUCLEOTIDE SEQUENCE [LARGE SCALE GENOMIC DNA]</scope>
    <source>
        <strain evidence="16">LMG 31159</strain>
    </source>
</reference>
<keyword evidence="6 13" id="KW-0808">Transferase</keyword>
<dbReference type="InterPro" id="IPR024194">
    <property type="entry name" value="Ac/AlaTfrase_AlgI/DltB"/>
</dbReference>
<feature type="transmembrane region" description="Helical" evidence="14">
    <location>
        <begin position="121"/>
        <end position="141"/>
    </location>
</feature>
<accession>A0ABS5EII6</accession>